<gene>
    <name evidence="1" type="ORF">SEA_TRINA_230</name>
</gene>
<evidence type="ECO:0000313" key="1">
    <source>
        <dbReference type="EMBL" id="ASZ75009.1"/>
    </source>
</evidence>
<evidence type="ECO:0000313" key="2">
    <source>
        <dbReference type="Proteomes" id="UP000231419"/>
    </source>
</evidence>
<reference evidence="2" key="1">
    <citation type="submission" date="2017-08" db="EMBL/GenBank/DDBJ databases">
        <authorList>
            <person name="de Groot N.N."/>
        </authorList>
    </citation>
    <scope>NUCLEOTIDE SEQUENCE [LARGE SCALE GENOMIC DNA]</scope>
</reference>
<organism evidence="1 2">
    <name type="scientific">Rhodococcus phage Trina</name>
    <dbReference type="NCBI Taxonomy" id="2027905"/>
    <lineage>
        <taxon>Viruses</taxon>
        <taxon>Duplodnaviria</taxon>
        <taxon>Heunggongvirae</taxon>
        <taxon>Uroviricota</taxon>
        <taxon>Caudoviricetes</taxon>
        <taxon>Trinavirus</taxon>
        <taxon>Trinavirus trina</taxon>
    </lineage>
</organism>
<name>A0A2D0ZN55_9CAUD</name>
<proteinExistence type="predicted"/>
<accession>A0A2D0ZN55</accession>
<protein>
    <submittedName>
        <fullName evidence="1">Uncharacterized protein</fullName>
    </submittedName>
</protein>
<dbReference type="Proteomes" id="UP000231419">
    <property type="component" value="Segment"/>
</dbReference>
<dbReference type="EMBL" id="MF668286">
    <property type="protein sequence ID" value="ASZ75009.1"/>
    <property type="molecule type" value="Genomic_DNA"/>
</dbReference>
<keyword evidence="2" id="KW-1185">Reference proteome</keyword>
<sequence length="126" mass="14214">MQMVSWTKAPDELTANLPYDLFMRTTPVNHGVVIRPFDNYIGETELESRRYSIVRQSKVNGTFRCIIASSSYDHGWDSENLLEPFEQYINGHFVELLAAGALDTVNMTSVDGWDGTSVSLINCLFS</sequence>